<feature type="chain" id="PRO_5015557609" evidence="1">
    <location>
        <begin position="23"/>
        <end position="199"/>
    </location>
</feature>
<name>A0A2T7BKT7_9BACT</name>
<organism evidence="2 3">
    <name type="scientific">Chitinophaga parva</name>
    <dbReference type="NCBI Taxonomy" id="2169414"/>
    <lineage>
        <taxon>Bacteria</taxon>
        <taxon>Pseudomonadati</taxon>
        <taxon>Bacteroidota</taxon>
        <taxon>Chitinophagia</taxon>
        <taxon>Chitinophagales</taxon>
        <taxon>Chitinophagaceae</taxon>
        <taxon>Chitinophaga</taxon>
    </lineage>
</organism>
<evidence type="ECO:0000313" key="3">
    <source>
        <dbReference type="Proteomes" id="UP000244450"/>
    </source>
</evidence>
<sequence length="199" mass="23047">MNKVLRLIAGSALLLVFLAGCEQTFTPKPRGYFKIKFPERKYQVFNEPGYPYTFEYPVYAKVVKDSLFFGEKAENPWWINLEFPSLNGKVYMSYKEIGKNGNSYEKLVNDAFKLTYKHTLKASSINEKPIHTPNDVYGLFYDVEGDAASAKQFYATDSVHHFLRGALYFDATPNADSLAPVHQFLQEDMWHMVQTLKWR</sequence>
<keyword evidence="3" id="KW-1185">Reference proteome</keyword>
<keyword evidence="1" id="KW-0732">Signal</keyword>
<dbReference type="PROSITE" id="PS51257">
    <property type="entry name" value="PROKAR_LIPOPROTEIN"/>
    <property type="match status" value="1"/>
</dbReference>
<dbReference type="RefSeq" id="WP_108684879.1">
    <property type="nucleotide sequence ID" value="NZ_QCYK01000001.1"/>
</dbReference>
<protein>
    <submittedName>
        <fullName evidence="2">Gliding motility lipoprotein GldD</fullName>
    </submittedName>
</protein>
<reference evidence="2 3" key="1">
    <citation type="submission" date="2018-04" db="EMBL/GenBank/DDBJ databases">
        <title>Chitinophaga fuyangensis sp. nov., isolated from soil in a chemical factory.</title>
        <authorList>
            <person name="Chen K."/>
        </authorList>
    </citation>
    <scope>NUCLEOTIDE SEQUENCE [LARGE SCALE GENOMIC DNA]</scope>
    <source>
        <strain evidence="2 3">LY-1</strain>
    </source>
</reference>
<keyword evidence="2" id="KW-0449">Lipoprotein</keyword>
<dbReference type="InterPro" id="IPR019850">
    <property type="entry name" value="GldD-like"/>
</dbReference>
<dbReference type="NCBIfam" id="TIGR03512">
    <property type="entry name" value="GldD_lipo"/>
    <property type="match status" value="1"/>
</dbReference>
<dbReference type="AlphaFoldDB" id="A0A2T7BKT7"/>
<dbReference type="Pfam" id="PF25593">
    <property type="entry name" value="GldD_lipo"/>
    <property type="match status" value="1"/>
</dbReference>
<dbReference type="EMBL" id="QCYK01000001">
    <property type="protein sequence ID" value="PUZ28241.1"/>
    <property type="molecule type" value="Genomic_DNA"/>
</dbReference>
<dbReference type="Proteomes" id="UP000244450">
    <property type="component" value="Unassembled WGS sequence"/>
</dbReference>
<evidence type="ECO:0000256" key="1">
    <source>
        <dbReference type="SAM" id="SignalP"/>
    </source>
</evidence>
<gene>
    <name evidence="2" type="primary">gldD</name>
    <name evidence="2" type="ORF">DCC81_01790</name>
</gene>
<evidence type="ECO:0000313" key="2">
    <source>
        <dbReference type="EMBL" id="PUZ28241.1"/>
    </source>
</evidence>
<dbReference type="OrthoDB" id="679501at2"/>
<comment type="caution">
    <text evidence="2">The sequence shown here is derived from an EMBL/GenBank/DDBJ whole genome shotgun (WGS) entry which is preliminary data.</text>
</comment>
<accession>A0A2T7BKT7</accession>
<feature type="signal peptide" evidence="1">
    <location>
        <begin position="1"/>
        <end position="22"/>
    </location>
</feature>
<proteinExistence type="predicted"/>